<evidence type="ECO:0000313" key="2">
    <source>
        <dbReference type="EMBL" id="GAG21154.1"/>
    </source>
</evidence>
<feature type="transmembrane region" description="Helical" evidence="1">
    <location>
        <begin position="196"/>
        <end position="213"/>
    </location>
</feature>
<comment type="caution">
    <text evidence="2">The sequence shown here is derived from an EMBL/GenBank/DDBJ whole genome shotgun (WGS) entry which is preliminary data.</text>
</comment>
<keyword evidence="1" id="KW-0812">Transmembrane</keyword>
<name>X0VRV9_9ZZZZ</name>
<feature type="non-terminal residue" evidence="2">
    <location>
        <position position="1"/>
    </location>
</feature>
<feature type="transmembrane region" description="Helical" evidence="1">
    <location>
        <begin position="20"/>
        <end position="36"/>
    </location>
</feature>
<feature type="transmembrane region" description="Helical" evidence="1">
    <location>
        <begin position="168"/>
        <end position="190"/>
    </location>
</feature>
<dbReference type="AlphaFoldDB" id="X0VRV9"/>
<gene>
    <name evidence="2" type="ORF">S01H1_56769</name>
</gene>
<feature type="transmembrane region" description="Helical" evidence="1">
    <location>
        <begin position="43"/>
        <end position="60"/>
    </location>
</feature>
<evidence type="ECO:0000256" key="1">
    <source>
        <dbReference type="SAM" id="Phobius"/>
    </source>
</evidence>
<protein>
    <submittedName>
        <fullName evidence="2">Uncharacterized protein</fullName>
    </submittedName>
</protein>
<proteinExistence type="predicted"/>
<sequence length="217" mass="25594">VQGYYHDRKAMSYDFILENIYFAGLLFWQSIYLCFFKSFRQNNILFPLEILLTFFPYYTIRNYFPKSSFRNSTNNGNKYAVVVKIFYCIAKHISGYYINYLCFLGIFGNQPIIDYGILRKLLLLGGWGTTISMFLQTLKFKKYISSNVAMILYAGSFPLFYTCYLGLFAIFIQNYLIGCLTLVGLLFNFIPKKYQILWQLIICTIFITLRLKIINFV</sequence>
<feature type="transmembrane region" description="Helical" evidence="1">
    <location>
        <begin position="144"/>
        <end position="161"/>
    </location>
</feature>
<keyword evidence="1" id="KW-1133">Transmembrane helix</keyword>
<feature type="transmembrane region" description="Helical" evidence="1">
    <location>
        <begin position="80"/>
        <end position="109"/>
    </location>
</feature>
<keyword evidence="1" id="KW-0472">Membrane</keyword>
<accession>X0VRV9</accession>
<dbReference type="EMBL" id="BARS01036983">
    <property type="protein sequence ID" value="GAG21154.1"/>
    <property type="molecule type" value="Genomic_DNA"/>
</dbReference>
<feature type="transmembrane region" description="Helical" evidence="1">
    <location>
        <begin position="121"/>
        <end position="138"/>
    </location>
</feature>
<reference evidence="2" key="1">
    <citation type="journal article" date="2014" name="Front. Microbiol.">
        <title>High frequency of phylogenetically diverse reductive dehalogenase-homologous genes in deep subseafloor sedimentary metagenomes.</title>
        <authorList>
            <person name="Kawai M."/>
            <person name="Futagami T."/>
            <person name="Toyoda A."/>
            <person name="Takaki Y."/>
            <person name="Nishi S."/>
            <person name="Hori S."/>
            <person name="Arai W."/>
            <person name="Tsubouchi T."/>
            <person name="Morono Y."/>
            <person name="Uchiyama I."/>
            <person name="Ito T."/>
            <person name="Fujiyama A."/>
            <person name="Inagaki F."/>
            <person name="Takami H."/>
        </authorList>
    </citation>
    <scope>NUCLEOTIDE SEQUENCE</scope>
    <source>
        <strain evidence="2">Expedition CK06-06</strain>
    </source>
</reference>
<organism evidence="2">
    <name type="scientific">marine sediment metagenome</name>
    <dbReference type="NCBI Taxonomy" id="412755"/>
    <lineage>
        <taxon>unclassified sequences</taxon>
        <taxon>metagenomes</taxon>
        <taxon>ecological metagenomes</taxon>
    </lineage>
</organism>